<dbReference type="HOGENOM" id="CLU_000604_1_2_2"/>
<evidence type="ECO:0000313" key="7">
    <source>
        <dbReference type="Proteomes" id="UP000034723"/>
    </source>
</evidence>
<protein>
    <submittedName>
        <fullName evidence="6">ABC-type multidrug transport system, ATPase component</fullName>
    </submittedName>
</protein>
<dbReference type="EMBL" id="CP011267">
    <property type="protein sequence ID" value="AKG91683.1"/>
    <property type="molecule type" value="Genomic_DNA"/>
</dbReference>
<dbReference type="Pfam" id="PF00005">
    <property type="entry name" value="ABC_tran"/>
    <property type="match status" value="1"/>
</dbReference>
<comment type="similarity">
    <text evidence="1">Belongs to the ABC transporter superfamily.</text>
</comment>
<accession>A0A0F7IDV4</accession>
<dbReference type="InterPro" id="IPR027417">
    <property type="entry name" value="P-loop_NTPase"/>
</dbReference>
<dbReference type="InterPro" id="IPR003593">
    <property type="entry name" value="AAA+_ATPase"/>
</dbReference>
<dbReference type="GO" id="GO:0005524">
    <property type="term" value="F:ATP binding"/>
    <property type="evidence" value="ECO:0007669"/>
    <property type="project" value="UniProtKB-KW"/>
</dbReference>
<dbReference type="InterPro" id="IPR003439">
    <property type="entry name" value="ABC_transporter-like_ATP-bd"/>
</dbReference>
<dbReference type="KEGG" id="gah:GAH_00992"/>
<dbReference type="GeneID" id="24803569"/>
<sequence length="286" mass="32175">MLKAIGLRKSYGDFVAVHEISFEVERGHVLGIIGENGAGKSTTLKMLTGLLVPDAGTVEYDGQNLFDSLKEVRKRIGYLPEYDALYDNLNAAEYLRVFAEIYGVEREVAEERIARLLSSLNLPDDRPVGGFSKGMKRKLSIARTLVHDPDYLIYDEPTSGLDPSTSLFVTRFIRDLSREGKTVVFSAHNMYYVEAACDLLLIIKGGRVLYFGELENLREAMKRYVVVYEESGVERELVTDSVEEVNRVIREVAEAGGKVISIETQVPRLEEMYFALTEGKSIIKEE</sequence>
<dbReference type="SUPFAM" id="SSF52540">
    <property type="entry name" value="P-loop containing nucleoside triphosphate hydrolases"/>
    <property type="match status" value="1"/>
</dbReference>
<evidence type="ECO:0000256" key="1">
    <source>
        <dbReference type="ARBA" id="ARBA00005417"/>
    </source>
</evidence>
<keyword evidence="2" id="KW-0813">Transport</keyword>
<dbReference type="OrthoDB" id="87732at2157"/>
<dbReference type="Gene3D" id="3.40.50.300">
    <property type="entry name" value="P-loop containing nucleotide triphosphate hydrolases"/>
    <property type="match status" value="1"/>
</dbReference>
<dbReference type="FunCoup" id="A0A0F7IDV4">
    <property type="interactions" value="9"/>
</dbReference>
<evidence type="ECO:0000256" key="3">
    <source>
        <dbReference type="ARBA" id="ARBA00022741"/>
    </source>
</evidence>
<dbReference type="PROSITE" id="PS50893">
    <property type="entry name" value="ABC_TRANSPORTER_2"/>
    <property type="match status" value="1"/>
</dbReference>
<keyword evidence="7" id="KW-1185">Reference proteome</keyword>
<name>A0A0F7IDV4_9EURY</name>
<feature type="domain" description="ABC transporter" evidence="5">
    <location>
        <begin position="2"/>
        <end position="230"/>
    </location>
</feature>
<dbReference type="RefSeq" id="WP_048095030.1">
    <property type="nucleotide sequence ID" value="NZ_CP011267.1"/>
</dbReference>
<dbReference type="GO" id="GO:0016887">
    <property type="term" value="F:ATP hydrolysis activity"/>
    <property type="evidence" value="ECO:0007669"/>
    <property type="project" value="InterPro"/>
</dbReference>
<keyword evidence="3" id="KW-0547">Nucleotide-binding</keyword>
<dbReference type="InterPro" id="IPR050763">
    <property type="entry name" value="ABC_transporter_ATP-binding"/>
</dbReference>
<proteinExistence type="inferred from homology"/>
<evidence type="ECO:0000313" key="6">
    <source>
        <dbReference type="EMBL" id="AKG91683.1"/>
    </source>
</evidence>
<dbReference type="STRING" id="113653.GAH_00992"/>
<dbReference type="PATRIC" id="fig|113653.22.peg.990"/>
<reference evidence="6 7" key="1">
    <citation type="submission" date="2015-04" db="EMBL/GenBank/DDBJ databases">
        <title>The complete genome sequence of the hyperthermophilic, obligate iron-reducing archaeon Geoglobus ahangari strain 234T.</title>
        <authorList>
            <person name="Manzella M.P."/>
            <person name="Holmes D.E."/>
            <person name="Rocheleau J.M."/>
            <person name="Chung A."/>
            <person name="Reguera G."/>
            <person name="Kashefi K."/>
        </authorList>
    </citation>
    <scope>NUCLEOTIDE SEQUENCE [LARGE SCALE GENOMIC DNA]</scope>
    <source>
        <strain evidence="6 7">234</strain>
    </source>
</reference>
<dbReference type="PROSITE" id="PS00211">
    <property type="entry name" value="ABC_TRANSPORTER_1"/>
    <property type="match status" value="1"/>
</dbReference>
<dbReference type="SMART" id="SM00382">
    <property type="entry name" value="AAA"/>
    <property type="match status" value="1"/>
</dbReference>
<dbReference type="InParanoid" id="A0A0F7IDV4"/>
<organism evidence="6 7">
    <name type="scientific">Geoglobus ahangari</name>
    <dbReference type="NCBI Taxonomy" id="113653"/>
    <lineage>
        <taxon>Archaea</taxon>
        <taxon>Methanobacteriati</taxon>
        <taxon>Methanobacteriota</taxon>
        <taxon>Archaeoglobi</taxon>
        <taxon>Archaeoglobales</taxon>
        <taxon>Archaeoglobaceae</taxon>
        <taxon>Geoglobus</taxon>
    </lineage>
</organism>
<dbReference type="PANTHER" id="PTHR42711:SF5">
    <property type="entry name" value="ABC TRANSPORTER ATP-BINDING PROTEIN NATA"/>
    <property type="match status" value="1"/>
</dbReference>
<dbReference type="PANTHER" id="PTHR42711">
    <property type="entry name" value="ABC TRANSPORTER ATP-BINDING PROTEIN"/>
    <property type="match status" value="1"/>
</dbReference>
<evidence type="ECO:0000256" key="4">
    <source>
        <dbReference type="ARBA" id="ARBA00022840"/>
    </source>
</evidence>
<dbReference type="InterPro" id="IPR017871">
    <property type="entry name" value="ABC_transporter-like_CS"/>
</dbReference>
<dbReference type="AlphaFoldDB" id="A0A0F7IDV4"/>
<evidence type="ECO:0000259" key="5">
    <source>
        <dbReference type="PROSITE" id="PS50893"/>
    </source>
</evidence>
<gene>
    <name evidence="6" type="ORF">GAH_00992</name>
</gene>
<dbReference type="Proteomes" id="UP000034723">
    <property type="component" value="Chromosome"/>
</dbReference>
<keyword evidence="4" id="KW-0067">ATP-binding</keyword>
<evidence type="ECO:0000256" key="2">
    <source>
        <dbReference type="ARBA" id="ARBA00022448"/>
    </source>
</evidence>
<dbReference type="CDD" id="cd03230">
    <property type="entry name" value="ABC_DR_subfamily_A"/>
    <property type="match status" value="1"/>
</dbReference>